<dbReference type="InterPro" id="IPR001375">
    <property type="entry name" value="Peptidase_S9_cat"/>
</dbReference>
<feature type="domain" description="Peptidase S9 prolyl oligopeptidase catalytic" evidence="4">
    <location>
        <begin position="768"/>
        <end position="943"/>
    </location>
</feature>
<keyword evidence="6" id="KW-1185">Reference proteome</keyword>
<dbReference type="Gene3D" id="2.120.10.30">
    <property type="entry name" value="TolB, C-terminal domain"/>
    <property type="match status" value="1"/>
</dbReference>
<dbReference type="OrthoDB" id="6388416at2"/>
<name>A0A4U1B966_9GAMM</name>
<dbReference type="PANTHER" id="PTHR42776">
    <property type="entry name" value="SERINE PEPTIDASE S9 FAMILY MEMBER"/>
    <property type="match status" value="1"/>
</dbReference>
<reference evidence="5 6" key="1">
    <citation type="submission" date="2019-04" db="EMBL/GenBank/DDBJ databases">
        <title>Thalassotalea guangxiensis sp. nov., isolated from sediment of the coastal wetland.</title>
        <authorList>
            <person name="Zheng S."/>
            <person name="Zhang D."/>
        </authorList>
    </citation>
    <scope>NUCLEOTIDE SEQUENCE [LARGE SCALE GENOMIC DNA]</scope>
    <source>
        <strain evidence="5 6">ZS-4</strain>
    </source>
</reference>
<dbReference type="EMBL" id="SWDB01000004">
    <property type="protein sequence ID" value="TKB47105.1"/>
    <property type="molecule type" value="Genomic_DNA"/>
</dbReference>
<evidence type="ECO:0000259" key="4">
    <source>
        <dbReference type="Pfam" id="PF00326"/>
    </source>
</evidence>
<evidence type="ECO:0000256" key="2">
    <source>
        <dbReference type="SAM" id="MobiDB-lite"/>
    </source>
</evidence>
<feature type="region of interest" description="Disordered" evidence="2">
    <location>
        <begin position="157"/>
        <end position="204"/>
    </location>
</feature>
<feature type="signal peptide" evidence="3">
    <location>
        <begin position="1"/>
        <end position="22"/>
    </location>
</feature>
<keyword evidence="3" id="KW-0732">Signal</keyword>
<dbReference type="PANTHER" id="PTHR42776:SF27">
    <property type="entry name" value="DIPEPTIDYL PEPTIDASE FAMILY MEMBER 6"/>
    <property type="match status" value="1"/>
</dbReference>
<accession>A0A4U1B966</accession>
<dbReference type="Proteomes" id="UP000307999">
    <property type="component" value="Unassembled WGS sequence"/>
</dbReference>
<comment type="caution">
    <text evidence="5">The sequence shown here is derived from an EMBL/GenBank/DDBJ whole genome shotgun (WGS) entry which is preliminary data.</text>
</comment>
<evidence type="ECO:0000256" key="1">
    <source>
        <dbReference type="ARBA" id="ARBA00022801"/>
    </source>
</evidence>
<proteinExistence type="predicted"/>
<evidence type="ECO:0000256" key="3">
    <source>
        <dbReference type="SAM" id="SignalP"/>
    </source>
</evidence>
<organism evidence="5 6">
    <name type="scientific">Thalassotalea mangrovi</name>
    <dbReference type="NCBI Taxonomy" id="2572245"/>
    <lineage>
        <taxon>Bacteria</taxon>
        <taxon>Pseudomonadati</taxon>
        <taxon>Pseudomonadota</taxon>
        <taxon>Gammaproteobacteria</taxon>
        <taxon>Alteromonadales</taxon>
        <taxon>Colwelliaceae</taxon>
        <taxon>Thalassotalea</taxon>
    </lineage>
</organism>
<feature type="chain" id="PRO_5020309744" evidence="3">
    <location>
        <begin position="23"/>
        <end position="959"/>
    </location>
</feature>
<dbReference type="SUPFAM" id="SSF53474">
    <property type="entry name" value="alpha/beta-Hydrolases"/>
    <property type="match status" value="1"/>
</dbReference>
<dbReference type="SUPFAM" id="SSF82171">
    <property type="entry name" value="DPP6 N-terminal domain-like"/>
    <property type="match status" value="2"/>
</dbReference>
<dbReference type="GO" id="GO:0004252">
    <property type="term" value="F:serine-type endopeptidase activity"/>
    <property type="evidence" value="ECO:0007669"/>
    <property type="project" value="TreeGrafter"/>
</dbReference>
<dbReference type="Pfam" id="PF00326">
    <property type="entry name" value="Peptidase_S9"/>
    <property type="match status" value="1"/>
</dbReference>
<protein>
    <submittedName>
        <fullName evidence="5">S9 family peptidase</fullName>
    </submittedName>
</protein>
<dbReference type="InterPro" id="IPR011042">
    <property type="entry name" value="6-blade_b-propeller_TolB-like"/>
</dbReference>
<dbReference type="InterPro" id="IPR029058">
    <property type="entry name" value="AB_hydrolase_fold"/>
</dbReference>
<gene>
    <name evidence="5" type="ORF">E8M12_02275</name>
</gene>
<dbReference type="GO" id="GO:0006508">
    <property type="term" value="P:proteolysis"/>
    <property type="evidence" value="ECO:0007669"/>
    <property type="project" value="InterPro"/>
</dbReference>
<dbReference type="RefSeq" id="WP_136734455.1">
    <property type="nucleotide sequence ID" value="NZ_SWDB01000004.1"/>
</dbReference>
<sequence>MLKITQLLSALIIVGVSATTMAQGEQRPLTVTDIMKFRSIESTSLSDNGKWLAYSAQPDRGDATFYVQSVDSDARYQVERGISGYFSDDSQFVAISQKPALLTWEKASKKARKDLKNELTVINLVTGEKHHFLDVEDFQLHANGPWLAFSQTVKKNEEKNAEAGTNKSEGKQDYLALDNDKETPAKSAENAEEKPADEETPELFNEKQINKSLTLVNLTNGEQQVIEHVDQFKFSPQLAVIAYSLSSKDGNDNGLTLLELGATEAKTLVAKDNASFTQLSWNEEGDTLAFMQGDFTEKEERRSHQLALLDAIKGKVKTVKLDRNVPDLTSPYVPSVSKLVWSQDDERLFFGFKSLPEEKPEMAKIESEDDLFDIERLTSDRGLQVWHGEDPLIKTNEKFQYNRDKKHSYQAVYHVSKNKVVPLAGKDIPYLRATENEQAMIASSDLKYRKLRTWEGFFSDFYLVDLDDGEAKLIKEKLSSYNDMKVSESGRYVAYYDQGHIWVWDSRKDRHHNVSEGMAVSFADEDHDYPSKVPGYGIAGWVEDDQGFFAYDKFDIWFFSADGDDKNCLTCDIGRIEQRQFRINIEDEEHDFFGEEQTLLLTSYNDAKKNFGFYQLALESNTLTKLVEEDKKFEYLATAKDADAILYTREDFNEFPDLWVSKHDFSNARKLTDVNPQKDEFLWGDAELVEWTSTMGEPHQGVLIKPANYVEGQTYPVLVYYYRLFSQRMYEFNDMKVNHRPNFPFYSSNGYAIFLPDVHFEIGSVGHSTNKSILPGIQKLIDMGVADKDAIGLHGHSWSGYQTLFSITETDMFAAAVSGAPVSNMTSAYSGIRLGTGLARQFQYEKGQSRIGASLFERRDLYIENSPVFFAERINTPLLMQFGDIDDAVPWQQGVEMYLAMRRLGKEVIFLQYEGEPHHLKKYPNKVDYTIKMKQYFDHYLKGAPAPKWMTKGEAYSEQ</sequence>
<dbReference type="AlphaFoldDB" id="A0A4U1B966"/>
<evidence type="ECO:0000313" key="5">
    <source>
        <dbReference type="EMBL" id="TKB47105.1"/>
    </source>
</evidence>
<feature type="compositionally biased region" description="Basic and acidic residues" evidence="2">
    <location>
        <begin position="168"/>
        <end position="194"/>
    </location>
</feature>
<evidence type="ECO:0000313" key="6">
    <source>
        <dbReference type="Proteomes" id="UP000307999"/>
    </source>
</evidence>
<keyword evidence="1" id="KW-0378">Hydrolase</keyword>
<dbReference type="Gene3D" id="3.40.50.1820">
    <property type="entry name" value="alpha/beta hydrolase"/>
    <property type="match status" value="1"/>
</dbReference>